<evidence type="ECO:0000256" key="3">
    <source>
        <dbReference type="ARBA" id="ARBA00022691"/>
    </source>
</evidence>
<dbReference type="NCBIfam" id="NF004851">
    <property type="entry name" value="PRK06202.1"/>
    <property type="match status" value="1"/>
</dbReference>
<name>A0A7Z0E7A2_9MICC</name>
<dbReference type="GO" id="GO:0032259">
    <property type="term" value="P:methylation"/>
    <property type="evidence" value="ECO:0007669"/>
    <property type="project" value="UniProtKB-KW"/>
</dbReference>
<protein>
    <submittedName>
        <fullName evidence="5">2-polyprenyl-3-methyl-5-hydroxy-6-metoxy-1, 4-benzoquinol methylase</fullName>
    </submittedName>
</protein>
<evidence type="ECO:0000313" key="5">
    <source>
        <dbReference type="EMBL" id="NYJ16231.1"/>
    </source>
</evidence>
<dbReference type="SUPFAM" id="SSF53335">
    <property type="entry name" value="S-adenosyl-L-methionine-dependent methyltransferases"/>
    <property type="match status" value="1"/>
</dbReference>
<dbReference type="PANTHER" id="PTHR43464:SF19">
    <property type="entry name" value="UBIQUINONE BIOSYNTHESIS O-METHYLTRANSFERASE, MITOCHONDRIAL"/>
    <property type="match status" value="1"/>
</dbReference>
<organism evidence="5 6">
    <name type="scientific">Nesterenkonia sandarakina</name>
    <dbReference type="NCBI Taxonomy" id="272918"/>
    <lineage>
        <taxon>Bacteria</taxon>
        <taxon>Bacillati</taxon>
        <taxon>Actinomycetota</taxon>
        <taxon>Actinomycetes</taxon>
        <taxon>Micrococcales</taxon>
        <taxon>Micrococcaceae</taxon>
        <taxon>Nesterenkonia</taxon>
    </lineage>
</organism>
<evidence type="ECO:0000256" key="1">
    <source>
        <dbReference type="ARBA" id="ARBA00022603"/>
    </source>
</evidence>
<evidence type="ECO:0000256" key="2">
    <source>
        <dbReference type="ARBA" id="ARBA00022679"/>
    </source>
</evidence>
<sequence>MSRVNLSLRDEQLRELMDDPDCDPVRLEATLRRFHRVNRLISGWDQVYRRRLRPLLTGLHRPARVLDLGSGGGDVVTRLAHLAWRDGLQVHWTGADPDPRAHAAALGAQEQHTQDQLPEEQRVEESAQVRFLCADADALLRQGESFDVVISNHVLHHLDAPGLLDFSHASRQLCTGTVLHSDIARSRLAYSLYAVGITPLAPGTFLRTDGLRSIRRSYRREELSAALGAEWTVTSPAAFRLIAEAPGLG</sequence>
<evidence type="ECO:0000313" key="6">
    <source>
        <dbReference type="Proteomes" id="UP000560069"/>
    </source>
</evidence>
<dbReference type="Pfam" id="PF13489">
    <property type="entry name" value="Methyltransf_23"/>
    <property type="match status" value="1"/>
</dbReference>
<keyword evidence="2" id="KW-0808">Transferase</keyword>
<dbReference type="RefSeq" id="WP_343050579.1">
    <property type="nucleotide sequence ID" value="NZ_BAAALK010000006.1"/>
</dbReference>
<dbReference type="PANTHER" id="PTHR43464">
    <property type="entry name" value="METHYLTRANSFERASE"/>
    <property type="match status" value="1"/>
</dbReference>
<proteinExistence type="predicted"/>
<feature type="region of interest" description="Disordered" evidence="4">
    <location>
        <begin position="99"/>
        <end position="120"/>
    </location>
</feature>
<dbReference type="EMBL" id="JACCFQ010000001">
    <property type="protein sequence ID" value="NYJ16231.1"/>
    <property type="molecule type" value="Genomic_DNA"/>
</dbReference>
<keyword evidence="1 5" id="KW-0489">Methyltransferase</keyword>
<gene>
    <name evidence="5" type="ORF">HNR11_000765</name>
</gene>
<comment type="caution">
    <text evidence="5">The sequence shown here is derived from an EMBL/GenBank/DDBJ whole genome shotgun (WGS) entry which is preliminary data.</text>
</comment>
<reference evidence="5 6" key="1">
    <citation type="submission" date="2020-07" db="EMBL/GenBank/DDBJ databases">
        <title>Sequencing the genomes of 1000 actinobacteria strains.</title>
        <authorList>
            <person name="Klenk H.-P."/>
        </authorList>
    </citation>
    <scope>NUCLEOTIDE SEQUENCE [LARGE SCALE GENOMIC DNA]</scope>
    <source>
        <strain evidence="5 6">DSM 15664</strain>
    </source>
</reference>
<dbReference type="AlphaFoldDB" id="A0A7Z0E7A2"/>
<keyword evidence="6" id="KW-1185">Reference proteome</keyword>
<accession>A0A7Z0E7A2</accession>
<dbReference type="InterPro" id="IPR029063">
    <property type="entry name" value="SAM-dependent_MTases_sf"/>
</dbReference>
<evidence type="ECO:0000256" key="4">
    <source>
        <dbReference type="SAM" id="MobiDB-lite"/>
    </source>
</evidence>
<keyword evidence="3" id="KW-0949">S-adenosyl-L-methionine</keyword>
<dbReference type="GO" id="GO:0008168">
    <property type="term" value="F:methyltransferase activity"/>
    <property type="evidence" value="ECO:0007669"/>
    <property type="project" value="UniProtKB-KW"/>
</dbReference>
<dbReference type="Gene3D" id="3.40.50.150">
    <property type="entry name" value="Vaccinia Virus protein VP39"/>
    <property type="match status" value="1"/>
</dbReference>
<dbReference type="CDD" id="cd02440">
    <property type="entry name" value="AdoMet_MTases"/>
    <property type="match status" value="1"/>
</dbReference>
<dbReference type="Proteomes" id="UP000560069">
    <property type="component" value="Unassembled WGS sequence"/>
</dbReference>